<dbReference type="GeneID" id="73794737"/>
<evidence type="ECO:0000313" key="4">
    <source>
        <dbReference type="Proteomes" id="UP000295773"/>
    </source>
</evidence>
<keyword evidence="4" id="KW-1185">Reference proteome</keyword>
<sequence>MDQFTSLREKVVIVTGGTRGIGFETVRSFLQNGAKVAMLGSRQETVDHAMALLMEEDHTYPVKGYHPDLHDVEAVQAMLKDVTEKFGSVDILVNNAGVSDATSIYAYDDDHFLDVLKINVDAVFRLSRLVAPVMKEKGKGVIINVSSMVSLYGQRSGSAYPTSKFAVNGMTKSLARELGKDGIRVNAVAPGITSTDMVKALDQTIIQAMAANVPLQRLGEPQDIADAILFLASDMASYITGAVLSVDGGFVG</sequence>
<dbReference type="EMBL" id="SMBP01000014">
    <property type="protein sequence ID" value="TCU58293.1"/>
    <property type="molecule type" value="Genomic_DNA"/>
</dbReference>
<comment type="similarity">
    <text evidence="1">Belongs to the short-chain dehydrogenases/reductases (SDR) family.</text>
</comment>
<gene>
    <name evidence="3" type="ORF">EDD61_11425</name>
</gene>
<dbReference type="InterPro" id="IPR020904">
    <property type="entry name" value="Sc_DH/Rdtase_CS"/>
</dbReference>
<dbReference type="NCBIfam" id="NF005559">
    <property type="entry name" value="PRK07231.1"/>
    <property type="match status" value="1"/>
</dbReference>
<accession>A0A4R3T9A2</accession>
<comment type="caution">
    <text evidence="3">The sequence shown here is derived from an EMBL/GenBank/DDBJ whole genome shotgun (WGS) entry which is preliminary data.</text>
</comment>
<dbReference type="PROSITE" id="PS00061">
    <property type="entry name" value="ADH_SHORT"/>
    <property type="match status" value="1"/>
</dbReference>
<evidence type="ECO:0000256" key="2">
    <source>
        <dbReference type="ARBA" id="ARBA00023002"/>
    </source>
</evidence>
<proteinExistence type="inferred from homology"/>
<dbReference type="PRINTS" id="PR00080">
    <property type="entry name" value="SDRFAMILY"/>
</dbReference>
<dbReference type="GO" id="GO:0016616">
    <property type="term" value="F:oxidoreductase activity, acting on the CH-OH group of donors, NAD or NADP as acceptor"/>
    <property type="evidence" value="ECO:0007669"/>
    <property type="project" value="TreeGrafter"/>
</dbReference>
<evidence type="ECO:0000313" key="3">
    <source>
        <dbReference type="EMBL" id="TCU58293.1"/>
    </source>
</evidence>
<dbReference type="GO" id="GO:0006633">
    <property type="term" value="P:fatty acid biosynthetic process"/>
    <property type="evidence" value="ECO:0007669"/>
    <property type="project" value="TreeGrafter"/>
</dbReference>
<dbReference type="PANTHER" id="PTHR42760:SF133">
    <property type="entry name" value="3-OXOACYL-[ACYL-CARRIER-PROTEIN] REDUCTASE"/>
    <property type="match status" value="1"/>
</dbReference>
<dbReference type="GO" id="GO:0048038">
    <property type="term" value="F:quinone binding"/>
    <property type="evidence" value="ECO:0007669"/>
    <property type="project" value="TreeGrafter"/>
</dbReference>
<protein>
    <submittedName>
        <fullName evidence="3">3-oxoacyl-[acyl-carrier protein] reductase/7-alpha-hydroxysteroid dehydrogenase</fullName>
    </submittedName>
</protein>
<dbReference type="Gene3D" id="3.40.50.720">
    <property type="entry name" value="NAD(P)-binding Rossmann-like Domain"/>
    <property type="match status" value="1"/>
</dbReference>
<name>A0A4R3T9A2_9FIRM</name>
<evidence type="ECO:0000256" key="1">
    <source>
        <dbReference type="ARBA" id="ARBA00006484"/>
    </source>
</evidence>
<dbReference type="NCBIfam" id="NF009466">
    <property type="entry name" value="PRK12826.1-2"/>
    <property type="match status" value="1"/>
</dbReference>
<dbReference type="FunFam" id="3.40.50.720:FF:000084">
    <property type="entry name" value="Short-chain dehydrogenase reductase"/>
    <property type="match status" value="1"/>
</dbReference>
<dbReference type="PANTHER" id="PTHR42760">
    <property type="entry name" value="SHORT-CHAIN DEHYDROGENASES/REDUCTASES FAMILY MEMBER"/>
    <property type="match status" value="1"/>
</dbReference>
<dbReference type="InterPro" id="IPR002347">
    <property type="entry name" value="SDR_fam"/>
</dbReference>
<keyword evidence="2" id="KW-0560">Oxidoreductase</keyword>
<dbReference type="SUPFAM" id="SSF51735">
    <property type="entry name" value="NAD(P)-binding Rossmann-fold domains"/>
    <property type="match status" value="1"/>
</dbReference>
<organism evidence="3 4">
    <name type="scientific">Longicatena caecimuris</name>
    <dbReference type="NCBI Taxonomy" id="1796635"/>
    <lineage>
        <taxon>Bacteria</taxon>
        <taxon>Bacillati</taxon>
        <taxon>Bacillota</taxon>
        <taxon>Erysipelotrichia</taxon>
        <taxon>Erysipelotrichales</taxon>
        <taxon>Erysipelotrichaceae</taxon>
        <taxon>Longicatena</taxon>
    </lineage>
</organism>
<dbReference type="Proteomes" id="UP000295773">
    <property type="component" value="Unassembled WGS sequence"/>
</dbReference>
<dbReference type="RefSeq" id="WP_008689933.1">
    <property type="nucleotide sequence ID" value="NZ_AP024510.1"/>
</dbReference>
<reference evidence="3 4" key="1">
    <citation type="submission" date="2019-03" db="EMBL/GenBank/DDBJ databases">
        <title>Genomic Encyclopedia of Type Strains, Phase IV (KMG-IV): sequencing the most valuable type-strain genomes for metagenomic binning, comparative biology and taxonomic classification.</title>
        <authorList>
            <person name="Goeker M."/>
        </authorList>
    </citation>
    <scope>NUCLEOTIDE SEQUENCE [LARGE SCALE GENOMIC DNA]</scope>
    <source>
        <strain evidence="3 4">DSM 29481</strain>
    </source>
</reference>
<dbReference type="Pfam" id="PF13561">
    <property type="entry name" value="adh_short_C2"/>
    <property type="match status" value="1"/>
</dbReference>
<dbReference type="InterPro" id="IPR036291">
    <property type="entry name" value="NAD(P)-bd_dom_sf"/>
</dbReference>
<dbReference type="PRINTS" id="PR00081">
    <property type="entry name" value="GDHRDH"/>
</dbReference>
<dbReference type="GO" id="GO:0008206">
    <property type="term" value="P:bile acid metabolic process"/>
    <property type="evidence" value="ECO:0007669"/>
    <property type="project" value="UniProtKB-ARBA"/>
</dbReference>
<dbReference type="AlphaFoldDB" id="A0A4R3T9A2"/>